<dbReference type="Proteomes" id="UP001431209">
    <property type="component" value="Unassembled WGS sequence"/>
</dbReference>
<dbReference type="AlphaFoldDB" id="A0AAW2Z8W8"/>
<evidence type="ECO:0000313" key="2">
    <source>
        <dbReference type="Proteomes" id="UP001431209"/>
    </source>
</evidence>
<dbReference type="PANTHER" id="PTHR28037:SF1">
    <property type="entry name" value="ALCOHOL O-ACETYLTRANSFERASE 1-RELATED"/>
    <property type="match status" value="1"/>
</dbReference>
<comment type="caution">
    <text evidence="1">The sequence shown here is derived from an EMBL/GenBank/DDBJ whole genome shotgun (WGS) entry which is preliminary data.</text>
</comment>
<evidence type="ECO:0000313" key="1">
    <source>
        <dbReference type="EMBL" id="KAL0485370.1"/>
    </source>
</evidence>
<dbReference type="InterPro" id="IPR052058">
    <property type="entry name" value="Alcohol_O-acetyltransferase"/>
</dbReference>
<proteinExistence type="predicted"/>
<keyword evidence="2" id="KW-1185">Reference proteome</keyword>
<dbReference type="SUPFAM" id="SSF52777">
    <property type="entry name" value="CoA-dependent acyltransferases"/>
    <property type="match status" value="2"/>
</dbReference>
<gene>
    <name evidence="1" type="ORF">AKO1_002959</name>
</gene>
<accession>A0AAW2Z8W8</accession>
<reference evidence="1 2" key="1">
    <citation type="submission" date="2024-03" db="EMBL/GenBank/DDBJ databases">
        <title>The Acrasis kona genome and developmental transcriptomes reveal deep origins of eukaryotic multicellular pathways.</title>
        <authorList>
            <person name="Sheikh S."/>
            <person name="Fu C.-J."/>
            <person name="Brown M.W."/>
            <person name="Baldauf S.L."/>
        </authorList>
    </citation>
    <scope>NUCLEOTIDE SEQUENCE [LARGE SCALE GENOMIC DNA]</scope>
    <source>
        <strain evidence="1 2">ATCC MYA-3509</strain>
    </source>
</reference>
<dbReference type="Gene3D" id="3.30.559.30">
    <property type="entry name" value="Nonribosomal peptide synthetase, condensation domain"/>
    <property type="match status" value="1"/>
</dbReference>
<dbReference type="Gene3D" id="3.30.559.10">
    <property type="entry name" value="Chloramphenicol acetyltransferase-like domain"/>
    <property type="match status" value="1"/>
</dbReference>
<dbReference type="InterPro" id="IPR023213">
    <property type="entry name" value="CAT-like_dom_sf"/>
</dbReference>
<sequence length="423" mass="48279">MTEKRVLGTWEHWCLEMRWNVCVWCDVNGPPLDLDKSKKAVANLIKRHPNLKYDAVRDGDDFEFVSLTNDEIPFSTQTTSEADFISFIENCLDTPFVHSQNNYMWNVTLLQIEGTTLQRLVITFSHSIGDGTSAMILVKDFLSYYQNPFIEVEELVSLPNITELMFPNGTSKSDDDMIETIANEIVQETKNKKFCLSWDDDTNLKGNGVVLSQIQLTSILNKCKTEKTTIGSAIIAACELELGKSGRSTEIDVDFNVRKRLDSIHLGDDHVGMLIAIDVLRTAVDVQDFWERARQIRQELNRMVDSRSYQHCSSAIDKADEKMSLDESFAKLYEEQKMRYVEMNISNIGMFPFPTKYGEHTIKDMHIVGSNQPEGMNYLLLCNGINDKLCFSLVYDKALFKRETATGFLNNVISTIEQQSMTQ</sequence>
<dbReference type="EMBL" id="JAOPGA020001133">
    <property type="protein sequence ID" value="KAL0485370.1"/>
    <property type="molecule type" value="Genomic_DNA"/>
</dbReference>
<organism evidence="1 2">
    <name type="scientific">Acrasis kona</name>
    <dbReference type="NCBI Taxonomy" id="1008807"/>
    <lineage>
        <taxon>Eukaryota</taxon>
        <taxon>Discoba</taxon>
        <taxon>Heterolobosea</taxon>
        <taxon>Tetramitia</taxon>
        <taxon>Eutetramitia</taxon>
        <taxon>Acrasidae</taxon>
        <taxon>Acrasis</taxon>
    </lineage>
</organism>
<dbReference type="PANTHER" id="PTHR28037">
    <property type="entry name" value="ALCOHOL O-ACETYLTRANSFERASE 1-RELATED"/>
    <property type="match status" value="1"/>
</dbReference>
<name>A0AAW2Z8W8_9EUKA</name>
<protein>
    <recommendedName>
        <fullName evidence="3">Condensation domain-containing protein</fullName>
    </recommendedName>
</protein>
<evidence type="ECO:0008006" key="3">
    <source>
        <dbReference type="Google" id="ProtNLM"/>
    </source>
</evidence>